<dbReference type="PANTHER" id="PTHR43157:SF31">
    <property type="entry name" value="PHOSPHATIDYLINOSITOL-GLYCAN BIOSYNTHESIS CLASS F PROTEIN"/>
    <property type="match status" value="1"/>
</dbReference>
<dbReference type="SUPFAM" id="SSF51735">
    <property type="entry name" value="NAD(P)-binding Rossmann-fold domains"/>
    <property type="match status" value="1"/>
</dbReference>
<dbReference type="PANTHER" id="PTHR43157">
    <property type="entry name" value="PHOSPHATIDYLINOSITOL-GLYCAN BIOSYNTHESIS CLASS F PROTEIN-RELATED"/>
    <property type="match status" value="1"/>
</dbReference>
<dbReference type="GO" id="GO:0016491">
    <property type="term" value="F:oxidoreductase activity"/>
    <property type="evidence" value="ECO:0007669"/>
    <property type="project" value="UniProtKB-KW"/>
</dbReference>
<evidence type="ECO:0000313" key="3">
    <source>
        <dbReference type="EMBL" id="RDG38196.1"/>
    </source>
</evidence>
<protein>
    <submittedName>
        <fullName evidence="3">SDR family NAD(P)-dependent oxidoreductase</fullName>
    </submittedName>
</protein>
<dbReference type="PRINTS" id="PR00080">
    <property type="entry name" value="SDRFAMILY"/>
</dbReference>
<dbReference type="RefSeq" id="WP_114623481.1">
    <property type="nucleotide sequence ID" value="NZ_QQNA01000066.1"/>
</dbReference>
<gene>
    <name evidence="3" type="ORF">DVH02_10370</name>
</gene>
<dbReference type="AlphaFoldDB" id="A0A370BEQ8"/>
<dbReference type="Pfam" id="PF00106">
    <property type="entry name" value="adh_short"/>
    <property type="match status" value="1"/>
</dbReference>
<dbReference type="InterPro" id="IPR002347">
    <property type="entry name" value="SDR_fam"/>
</dbReference>
<dbReference type="InterPro" id="IPR036291">
    <property type="entry name" value="NAD(P)-bd_dom_sf"/>
</dbReference>
<dbReference type="OrthoDB" id="4577644at2"/>
<name>A0A370BEQ8_9ACTN</name>
<dbReference type="PRINTS" id="PR00081">
    <property type="entry name" value="GDHRDH"/>
</dbReference>
<dbReference type="Gene3D" id="3.40.50.720">
    <property type="entry name" value="NAD(P)-binding Rossmann-like Domain"/>
    <property type="match status" value="1"/>
</dbReference>
<dbReference type="Proteomes" id="UP000253741">
    <property type="component" value="Unassembled WGS sequence"/>
</dbReference>
<accession>A0A370BEQ8</accession>
<evidence type="ECO:0000256" key="1">
    <source>
        <dbReference type="ARBA" id="ARBA00023002"/>
    </source>
</evidence>
<comment type="similarity">
    <text evidence="2">Belongs to the short-chain dehydrogenases/reductases (SDR) family.</text>
</comment>
<comment type="caution">
    <text evidence="3">The sequence shown here is derived from an EMBL/GenBank/DDBJ whole genome shotgun (WGS) entry which is preliminary data.</text>
</comment>
<proteinExistence type="inferred from homology"/>
<keyword evidence="4" id="KW-1185">Reference proteome</keyword>
<evidence type="ECO:0000313" key="4">
    <source>
        <dbReference type="Proteomes" id="UP000253741"/>
    </source>
</evidence>
<dbReference type="NCBIfam" id="NF004846">
    <property type="entry name" value="PRK06197.1"/>
    <property type="match status" value="1"/>
</dbReference>
<reference evidence="3 4" key="1">
    <citation type="submission" date="2018-07" db="EMBL/GenBank/DDBJ databases">
        <title>Streptomyces species from bats.</title>
        <authorList>
            <person name="Dunlap C."/>
        </authorList>
    </citation>
    <scope>NUCLEOTIDE SEQUENCE [LARGE SCALE GENOMIC DNA]</scope>
    <source>
        <strain evidence="3 4">AC230</strain>
    </source>
</reference>
<sequence length="315" mass="33732">MSRPAWTAENIPDQRGRTAVITGANTGTGFEAARILAGRGAAVVLACRNSAKAADAADRIRAAVPGSTVTTLRLDLASQASVREAAEEVRAGHGRIDLLVNNAGMLGSRERTVTEDGFEATFATNHLGAFAFTGLVLDRLLPVPGSRVVTVSSIVHRGATLDFDDLQTRAKYRRDAVYGASKLANLMFTYELQRQLAASRARTVALAAHPGMSRTEFTRDLSPANRFLFDPRIKLLTGWILQDRAIGALGMVRAAVDPEARGGECYGPPGRAQLTGHPVRVESSATSHDAGAQGRLWRESERLTGVSYPLTRIEA</sequence>
<evidence type="ECO:0000256" key="2">
    <source>
        <dbReference type="RuleBase" id="RU000363"/>
    </source>
</evidence>
<keyword evidence="1" id="KW-0560">Oxidoreductase</keyword>
<dbReference type="EMBL" id="QQNA01000066">
    <property type="protein sequence ID" value="RDG38196.1"/>
    <property type="molecule type" value="Genomic_DNA"/>
</dbReference>
<organism evidence="3 4">
    <name type="scientific">Streptomyces corynorhini</name>
    <dbReference type="NCBI Taxonomy" id="2282652"/>
    <lineage>
        <taxon>Bacteria</taxon>
        <taxon>Bacillati</taxon>
        <taxon>Actinomycetota</taxon>
        <taxon>Actinomycetes</taxon>
        <taxon>Kitasatosporales</taxon>
        <taxon>Streptomycetaceae</taxon>
        <taxon>Streptomyces</taxon>
    </lineage>
</organism>